<reference evidence="2" key="1">
    <citation type="submission" date="2018-11" db="EMBL/GenBank/DDBJ databases">
        <authorList>
            <person name="Grassa J C."/>
        </authorList>
    </citation>
    <scope>NUCLEOTIDE SEQUENCE [LARGE SCALE GENOMIC DNA]</scope>
</reference>
<reference evidence="2" key="2">
    <citation type="submission" date="2021-03" db="UniProtKB">
        <authorList>
            <consortium name="EnsemblPlants"/>
        </authorList>
    </citation>
    <scope>IDENTIFICATION</scope>
</reference>
<sequence length="126" mass="14068">MKKFIVTTTLVVVGVMVMGCFGRLKPDIDPNLGATRCRILDEYCHWAQEKICCEGLACEGDWIWGENRKCVPIERCIKTGGRCNFISDPCCYPARCTSLSDQGRCQVPKLGLDVHQNDASSEISTY</sequence>
<dbReference type="EnsemblPlants" id="evm.model.08.1487">
    <property type="protein sequence ID" value="cds.evm.model.08.1487"/>
    <property type="gene ID" value="evm.TU.08.1487"/>
</dbReference>
<protein>
    <submittedName>
        <fullName evidence="2">Uncharacterized protein</fullName>
    </submittedName>
</protein>
<evidence type="ECO:0000256" key="1">
    <source>
        <dbReference type="SAM" id="SignalP"/>
    </source>
</evidence>
<dbReference type="Gramene" id="evm.model.08.1487">
    <property type="protein sequence ID" value="cds.evm.model.08.1487"/>
    <property type="gene ID" value="evm.TU.08.1487"/>
</dbReference>
<accession>A0A803Q8U6</accession>
<dbReference type="Proteomes" id="UP000596661">
    <property type="component" value="Chromosome 8"/>
</dbReference>
<dbReference type="PROSITE" id="PS51257">
    <property type="entry name" value="PROKAR_LIPOPROTEIN"/>
    <property type="match status" value="1"/>
</dbReference>
<feature type="chain" id="PRO_5030939197" evidence="1">
    <location>
        <begin position="23"/>
        <end position="126"/>
    </location>
</feature>
<dbReference type="EMBL" id="UZAU01000713">
    <property type="status" value="NOT_ANNOTATED_CDS"/>
    <property type="molecule type" value="Genomic_DNA"/>
</dbReference>
<organism evidence="2 3">
    <name type="scientific">Cannabis sativa</name>
    <name type="common">Hemp</name>
    <name type="synonym">Marijuana</name>
    <dbReference type="NCBI Taxonomy" id="3483"/>
    <lineage>
        <taxon>Eukaryota</taxon>
        <taxon>Viridiplantae</taxon>
        <taxon>Streptophyta</taxon>
        <taxon>Embryophyta</taxon>
        <taxon>Tracheophyta</taxon>
        <taxon>Spermatophyta</taxon>
        <taxon>Magnoliopsida</taxon>
        <taxon>eudicotyledons</taxon>
        <taxon>Gunneridae</taxon>
        <taxon>Pentapetalae</taxon>
        <taxon>rosids</taxon>
        <taxon>fabids</taxon>
        <taxon>Rosales</taxon>
        <taxon>Cannabaceae</taxon>
        <taxon>Cannabis</taxon>
    </lineage>
</organism>
<evidence type="ECO:0000313" key="3">
    <source>
        <dbReference type="Proteomes" id="UP000596661"/>
    </source>
</evidence>
<name>A0A803Q8U6_CANSA</name>
<keyword evidence="3" id="KW-1185">Reference proteome</keyword>
<proteinExistence type="predicted"/>
<keyword evidence="1" id="KW-0732">Signal</keyword>
<evidence type="ECO:0000313" key="2">
    <source>
        <dbReference type="EnsemblPlants" id="cds.evm.model.08.1487"/>
    </source>
</evidence>
<dbReference type="AlphaFoldDB" id="A0A803Q8U6"/>
<feature type="signal peptide" evidence="1">
    <location>
        <begin position="1"/>
        <end position="22"/>
    </location>
</feature>